<dbReference type="AlphaFoldDB" id="A0A6A6GQN1"/>
<accession>A0A6A6GQN1</accession>
<dbReference type="PROSITE" id="PS50088">
    <property type="entry name" value="ANK_REPEAT"/>
    <property type="match status" value="3"/>
</dbReference>
<dbReference type="PANTHER" id="PTHR23206:SF8">
    <property type="entry name" value="ANKYRIN REPEAT AND KH DOMAIN-CONTAINING 1"/>
    <property type="match status" value="1"/>
</dbReference>
<evidence type="ECO:0000256" key="3">
    <source>
        <dbReference type="PROSITE-ProRule" id="PRU00023"/>
    </source>
</evidence>
<dbReference type="PROSITE" id="PS50297">
    <property type="entry name" value="ANK_REP_REGION"/>
    <property type="match status" value="3"/>
</dbReference>
<gene>
    <name evidence="4" type="ORF">BDZ85DRAFT_168723</name>
</gene>
<feature type="repeat" description="ANK" evidence="3">
    <location>
        <begin position="51"/>
        <end position="83"/>
    </location>
</feature>
<feature type="non-terminal residue" evidence="4">
    <location>
        <position position="141"/>
    </location>
</feature>
<name>A0A6A6GQN1_9PEZI</name>
<keyword evidence="1" id="KW-0677">Repeat</keyword>
<evidence type="ECO:0000256" key="2">
    <source>
        <dbReference type="ARBA" id="ARBA00023043"/>
    </source>
</evidence>
<proteinExistence type="predicted"/>
<evidence type="ECO:0000256" key="1">
    <source>
        <dbReference type="ARBA" id="ARBA00022737"/>
    </source>
</evidence>
<dbReference type="Pfam" id="PF00023">
    <property type="entry name" value="Ank"/>
    <property type="match status" value="1"/>
</dbReference>
<dbReference type="InterPro" id="IPR036770">
    <property type="entry name" value="Ankyrin_rpt-contain_sf"/>
</dbReference>
<reference evidence="5" key="1">
    <citation type="journal article" date="2020" name="Stud. Mycol.">
        <title>101 Dothideomycetes genomes: A test case for predicting lifestyles and emergence of pathogens.</title>
        <authorList>
            <person name="Haridas S."/>
            <person name="Albert R."/>
            <person name="Binder M."/>
            <person name="Bloem J."/>
            <person name="LaButti K."/>
            <person name="Salamov A."/>
            <person name="Andreopoulos B."/>
            <person name="Baker S."/>
            <person name="Barry K."/>
            <person name="Bills G."/>
            <person name="Bluhm B."/>
            <person name="Cannon C."/>
            <person name="Castanera R."/>
            <person name="Culley D."/>
            <person name="Daum C."/>
            <person name="Ezra D."/>
            <person name="Gonzalez J."/>
            <person name="Henrissat B."/>
            <person name="Kuo A."/>
            <person name="Liang C."/>
            <person name="Lipzen A."/>
            <person name="Lutzoni F."/>
            <person name="Magnuson J."/>
            <person name="Mondo S."/>
            <person name="Nolan M."/>
            <person name="Ohm R."/>
            <person name="Pangilinan J."/>
            <person name="Park H.-J."/>
            <person name="Ramirez L."/>
            <person name="Alfaro M."/>
            <person name="Sun H."/>
            <person name="Tritt A."/>
            <person name="Yoshinaga Y."/>
            <person name="Zwiers L.-H."/>
            <person name="Turgeon B."/>
            <person name="Goodwin S."/>
            <person name="Spatafora J."/>
            <person name="Crous P."/>
            <person name="Grigoriev I."/>
        </authorList>
    </citation>
    <scope>NUCLEOTIDE SEQUENCE [LARGE SCALE GENOMIC DNA]</scope>
    <source>
        <strain evidence="5">CECT 20119</strain>
    </source>
</reference>
<feature type="repeat" description="ANK" evidence="3">
    <location>
        <begin position="85"/>
        <end position="117"/>
    </location>
</feature>
<dbReference type="InterPro" id="IPR002110">
    <property type="entry name" value="Ankyrin_rpt"/>
</dbReference>
<dbReference type="SUPFAM" id="SSF48403">
    <property type="entry name" value="Ankyrin repeat"/>
    <property type="match status" value="1"/>
</dbReference>
<evidence type="ECO:0000313" key="4">
    <source>
        <dbReference type="EMBL" id="KAF2228066.1"/>
    </source>
</evidence>
<dbReference type="Pfam" id="PF12796">
    <property type="entry name" value="Ank_2"/>
    <property type="match status" value="1"/>
</dbReference>
<organism evidence="4 5">
    <name type="scientific">Elsinoe ampelina</name>
    <dbReference type="NCBI Taxonomy" id="302913"/>
    <lineage>
        <taxon>Eukaryota</taxon>
        <taxon>Fungi</taxon>
        <taxon>Dikarya</taxon>
        <taxon>Ascomycota</taxon>
        <taxon>Pezizomycotina</taxon>
        <taxon>Dothideomycetes</taxon>
        <taxon>Dothideomycetidae</taxon>
        <taxon>Myriangiales</taxon>
        <taxon>Elsinoaceae</taxon>
        <taxon>Elsinoe</taxon>
    </lineage>
</organism>
<dbReference type="InterPro" id="IPR051631">
    <property type="entry name" value="Ankyrin-KH/SAM_domain"/>
</dbReference>
<keyword evidence="5" id="KW-1185">Reference proteome</keyword>
<dbReference type="EMBL" id="ML992501">
    <property type="protein sequence ID" value="KAF2228066.1"/>
    <property type="molecule type" value="Genomic_DNA"/>
</dbReference>
<sequence>VVRILLLAGALIDVKDSEGGTPLANAVYMGHVEIVRMLLERGADVNVRQKYNITPLMQSAIAGKAELVSLLLSYGAELEAYHSTTFTTALSIASRRGDLPLVELLLKSGASIKSLACGEELAIIFACAEGKTNVLPALLDH</sequence>
<dbReference type="Proteomes" id="UP000799538">
    <property type="component" value="Unassembled WGS sequence"/>
</dbReference>
<dbReference type="SMART" id="SM00248">
    <property type="entry name" value="ANK"/>
    <property type="match status" value="3"/>
</dbReference>
<dbReference type="Gene3D" id="1.25.40.20">
    <property type="entry name" value="Ankyrin repeat-containing domain"/>
    <property type="match status" value="1"/>
</dbReference>
<dbReference type="PRINTS" id="PR01415">
    <property type="entry name" value="ANKYRIN"/>
</dbReference>
<evidence type="ECO:0000313" key="5">
    <source>
        <dbReference type="Proteomes" id="UP000799538"/>
    </source>
</evidence>
<protein>
    <submittedName>
        <fullName evidence="4">Ankyrin repeat-containing domain protein</fullName>
    </submittedName>
</protein>
<feature type="non-terminal residue" evidence="4">
    <location>
        <position position="1"/>
    </location>
</feature>
<dbReference type="OrthoDB" id="539213at2759"/>
<dbReference type="PANTHER" id="PTHR23206">
    <property type="entry name" value="MASK PROTEIN"/>
    <property type="match status" value="1"/>
</dbReference>
<keyword evidence="2 3" id="KW-0040">ANK repeat</keyword>
<feature type="repeat" description="ANK" evidence="3">
    <location>
        <begin position="18"/>
        <end position="50"/>
    </location>
</feature>